<dbReference type="PaxDb" id="29760-VIT_16s0050g01820.t01"/>
<name>E0CUQ6_VITVI</name>
<gene>
    <name evidence="1" type="ordered locus">VIT_16s0050g01820</name>
</gene>
<proteinExistence type="predicted"/>
<evidence type="ECO:0000313" key="2">
    <source>
        <dbReference type="Proteomes" id="UP000009183"/>
    </source>
</evidence>
<dbReference type="HOGENOM" id="CLU_2643074_0_0_1"/>
<sequence length="77" mass="8953">MDKEIWKTLRSLNGVGLVYPSYWFPLALNTTQTATSFWLFVSNVYVNVCYLEIPNHLQIVMEIKAFEKCCQKIVFGT</sequence>
<accession>E0CUQ6</accession>
<dbReference type="InParanoid" id="E0CUQ6"/>
<organism evidence="1 2">
    <name type="scientific">Vitis vinifera</name>
    <name type="common">Grape</name>
    <dbReference type="NCBI Taxonomy" id="29760"/>
    <lineage>
        <taxon>Eukaryota</taxon>
        <taxon>Viridiplantae</taxon>
        <taxon>Streptophyta</taxon>
        <taxon>Embryophyta</taxon>
        <taxon>Tracheophyta</taxon>
        <taxon>Spermatophyta</taxon>
        <taxon>Magnoliopsida</taxon>
        <taxon>eudicotyledons</taxon>
        <taxon>Gunneridae</taxon>
        <taxon>Pentapetalae</taxon>
        <taxon>rosids</taxon>
        <taxon>Vitales</taxon>
        <taxon>Vitaceae</taxon>
        <taxon>Viteae</taxon>
        <taxon>Vitis</taxon>
    </lineage>
</organism>
<keyword evidence="2" id="KW-1185">Reference proteome</keyword>
<dbReference type="AlphaFoldDB" id="E0CUQ6"/>
<evidence type="ECO:0000313" key="1">
    <source>
        <dbReference type="EMBL" id="CBI22606.3"/>
    </source>
</evidence>
<reference evidence="2" key="1">
    <citation type="journal article" date="2007" name="Nature">
        <title>The grapevine genome sequence suggests ancestral hexaploidization in major angiosperm phyla.</title>
        <authorList>
            <consortium name="The French-Italian Public Consortium for Grapevine Genome Characterization."/>
            <person name="Jaillon O."/>
            <person name="Aury J.-M."/>
            <person name="Noel B."/>
            <person name="Policriti A."/>
            <person name="Clepet C."/>
            <person name="Casagrande A."/>
            <person name="Choisne N."/>
            <person name="Aubourg S."/>
            <person name="Vitulo N."/>
            <person name="Jubin C."/>
            <person name="Vezzi A."/>
            <person name="Legeai F."/>
            <person name="Hugueney P."/>
            <person name="Dasilva C."/>
            <person name="Horner D."/>
            <person name="Mica E."/>
            <person name="Jublot D."/>
            <person name="Poulain J."/>
            <person name="Bruyere C."/>
            <person name="Billault A."/>
            <person name="Segurens B."/>
            <person name="Gouyvenoux M."/>
            <person name="Ugarte E."/>
            <person name="Cattonaro F."/>
            <person name="Anthouard V."/>
            <person name="Vico V."/>
            <person name="Del Fabbro C."/>
            <person name="Alaux M."/>
            <person name="Di Gaspero G."/>
            <person name="Dumas V."/>
            <person name="Felice N."/>
            <person name="Paillard S."/>
            <person name="Juman I."/>
            <person name="Moroldo M."/>
            <person name="Scalabrin S."/>
            <person name="Canaguier A."/>
            <person name="Le Clainche I."/>
            <person name="Malacrida G."/>
            <person name="Durand E."/>
            <person name="Pesole G."/>
            <person name="Laucou V."/>
            <person name="Chatelet P."/>
            <person name="Merdinoglu D."/>
            <person name="Delledonne M."/>
            <person name="Pezzotti M."/>
            <person name="Lecharny A."/>
            <person name="Scarpelli C."/>
            <person name="Artiguenave F."/>
            <person name="Pe M.E."/>
            <person name="Valle G."/>
            <person name="Morgante M."/>
            <person name="Caboche M."/>
            <person name="Adam-Blondon A.-F."/>
            <person name="Weissenbach J."/>
            <person name="Quetier F."/>
            <person name="Wincker P."/>
        </authorList>
    </citation>
    <scope>NUCLEOTIDE SEQUENCE [LARGE SCALE GENOMIC DNA]</scope>
    <source>
        <strain evidence="2">cv. Pinot noir / PN40024</strain>
    </source>
</reference>
<protein>
    <submittedName>
        <fullName evidence="1">Uncharacterized protein</fullName>
    </submittedName>
</protein>
<dbReference type="Proteomes" id="UP000009183">
    <property type="component" value="Chromosome 16"/>
</dbReference>
<dbReference type="EMBL" id="FN595243">
    <property type="protein sequence ID" value="CBI22606.3"/>
    <property type="molecule type" value="Genomic_DNA"/>
</dbReference>